<keyword evidence="1" id="KW-0315">Glutamine amidotransferase</keyword>
<evidence type="ECO:0000313" key="4">
    <source>
        <dbReference type="Proteomes" id="UP001596513"/>
    </source>
</evidence>
<keyword evidence="4" id="KW-1185">Reference proteome</keyword>
<dbReference type="PRINTS" id="PR00097">
    <property type="entry name" value="ANTSNTHASEII"/>
</dbReference>
<dbReference type="Gene3D" id="3.40.50.880">
    <property type="match status" value="1"/>
</dbReference>
<gene>
    <name evidence="3" type="ORF">ACFQT0_01195</name>
</gene>
<dbReference type="PANTHER" id="PTHR43418">
    <property type="entry name" value="MULTIFUNCTIONAL TRYPTOPHAN BIOSYNTHESIS PROTEIN-RELATED"/>
    <property type="match status" value="1"/>
</dbReference>
<dbReference type="EMBL" id="JBHTEK010000001">
    <property type="protein sequence ID" value="MFC7666200.1"/>
    <property type="molecule type" value="Genomic_DNA"/>
</dbReference>
<dbReference type="InterPro" id="IPR017926">
    <property type="entry name" value="GATASE"/>
</dbReference>
<dbReference type="NCBIfam" id="TIGR00566">
    <property type="entry name" value="trpG_papA"/>
    <property type="match status" value="1"/>
</dbReference>
<comment type="caution">
    <text evidence="3">The sequence shown here is derived from an EMBL/GenBank/DDBJ whole genome shotgun (WGS) entry which is preliminary data.</text>
</comment>
<evidence type="ECO:0000256" key="1">
    <source>
        <dbReference type="ARBA" id="ARBA00022962"/>
    </source>
</evidence>
<feature type="domain" description="Glutamine amidotransferase" evidence="2">
    <location>
        <begin position="4"/>
        <end position="187"/>
    </location>
</feature>
<name>A0ABW2TYA3_9BACT</name>
<reference evidence="4" key="1">
    <citation type="journal article" date="2019" name="Int. J. Syst. Evol. Microbiol.">
        <title>The Global Catalogue of Microorganisms (GCM) 10K type strain sequencing project: providing services to taxonomists for standard genome sequencing and annotation.</title>
        <authorList>
            <consortium name="The Broad Institute Genomics Platform"/>
            <consortium name="The Broad Institute Genome Sequencing Center for Infectious Disease"/>
            <person name="Wu L."/>
            <person name="Ma J."/>
        </authorList>
    </citation>
    <scope>NUCLEOTIDE SEQUENCE [LARGE SCALE GENOMIC DNA]</scope>
    <source>
        <strain evidence="4">JCM 19635</strain>
    </source>
</reference>
<dbReference type="RefSeq" id="WP_380199700.1">
    <property type="nucleotide sequence ID" value="NZ_JBHTEK010000001.1"/>
</dbReference>
<accession>A0ABW2TYA3</accession>
<dbReference type="CDD" id="cd01743">
    <property type="entry name" value="GATase1_Anthranilate_Synthase"/>
    <property type="match status" value="1"/>
</dbReference>
<protein>
    <submittedName>
        <fullName evidence="3">Anthranilate synthase component II</fullName>
    </submittedName>
</protein>
<evidence type="ECO:0000259" key="2">
    <source>
        <dbReference type="Pfam" id="PF00117"/>
    </source>
</evidence>
<dbReference type="SUPFAM" id="SSF52317">
    <property type="entry name" value="Class I glutamine amidotransferase-like"/>
    <property type="match status" value="1"/>
</dbReference>
<dbReference type="InterPro" id="IPR006221">
    <property type="entry name" value="TrpG/PapA_dom"/>
</dbReference>
<dbReference type="InterPro" id="IPR050472">
    <property type="entry name" value="Anth_synth/Amidotransfase"/>
</dbReference>
<sequence>MRLLLLDNFDSFTFTLADYLRQLGAEVVVRRNDVPLLELQVLEFDGIVLSPGPGTPAQAGVMPAVIQAYYQLKPMLGVCLGHQALGEFFGGTVVRAARPMHGKVTEMRCDTSDGLFAGLPATQQVTRYHSLILSEPLPAEVLPLAHTTGPMPELMALRHRTLPLYGVQFHPEALLTPHGLAILANWLHCCIIAKTPGFDEKRDGIAPPAPARV</sequence>
<evidence type="ECO:0000313" key="3">
    <source>
        <dbReference type="EMBL" id="MFC7666200.1"/>
    </source>
</evidence>
<dbReference type="PRINTS" id="PR00096">
    <property type="entry name" value="GATASE"/>
</dbReference>
<proteinExistence type="predicted"/>
<dbReference type="Pfam" id="PF00117">
    <property type="entry name" value="GATase"/>
    <property type="match status" value="1"/>
</dbReference>
<dbReference type="PANTHER" id="PTHR43418:SF8">
    <property type="entry name" value="SYNTHASE COMPONENT II, PUTATIVE-RELATED"/>
    <property type="match status" value="1"/>
</dbReference>
<dbReference type="Proteomes" id="UP001596513">
    <property type="component" value="Unassembled WGS sequence"/>
</dbReference>
<dbReference type="PRINTS" id="PR00099">
    <property type="entry name" value="CPSGATASE"/>
</dbReference>
<dbReference type="InterPro" id="IPR029062">
    <property type="entry name" value="Class_I_gatase-like"/>
</dbReference>
<dbReference type="PROSITE" id="PS51273">
    <property type="entry name" value="GATASE_TYPE_1"/>
    <property type="match status" value="1"/>
</dbReference>
<organism evidence="3 4">
    <name type="scientific">Hymenobacter humi</name>
    <dbReference type="NCBI Taxonomy" id="1411620"/>
    <lineage>
        <taxon>Bacteria</taxon>
        <taxon>Pseudomonadati</taxon>
        <taxon>Bacteroidota</taxon>
        <taxon>Cytophagia</taxon>
        <taxon>Cytophagales</taxon>
        <taxon>Hymenobacteraceae</taxon>
        <taxon>Hymenobacter</taxon>
    </lineage>
</organism>